<dbReference type="PANTHER" id="PTHR43008:SF7">
    <property type="entry name" value="SHORT CHAIN DEHYDROGENASE_REDUCTASE (AFU_ORTHOLOGUE AFUA_2G00830)"/>
    <property type="match status" value="1"/>
</dbReference>
<feature type="chain" id="PRO_5017399405" evidence="4">
    <location>
        <begin position="18"/>
        <end position="312"/>
    </location>
</feature>
<evidence type="ECO:0000313" key="6">
    <source>
        <dbReference type="Proteomes" id="UP000248961"/>
    </source>
</evidence>
<dbReference type="PROSITE" id="PS00061">
    <property type="entry name" value="ADH_SHORT"/>
    <property type="match status" value="1"/>
</dbReference>
<dbReference type="STRING" id="1450537.A0A395HKC0"/>
<accession>A0A395HKC0</accession>
<proteinExistence type="inferred from homology"/>
<evidence type="ECO:0000313" key="5">
    <source>
        <dbReference type="EMBL" id="RAL07873.1"/>
    </source>
</evidence>
<evidence type="ECO:0000256" key="2">
    <source>
        <dbReference type="ARBA" id="ARBA00022857"/>
    </source>
</evidence>
<protein>
    <submittedName>
        <fullName evidence="5">NAD(P)-binding protein</fullName>
    </submittedName>
</protein>
<name>A0A395HKC0_ASPHC</name>
<dbReference type="InterPro" id="IPR036291">
    <property type="entry name" value="NAD(P)-bd_dom_sf"/>
</dbReference>
<dbReference type="InterPro" id="IPR020904">
    <property type="entry name" value="Sc_DH/Rdtase_CS"/>
</dbReference>
<dbReference type="GeneID" id="37205080"/>
<sequence>MQLTLCCAVLYCAMLHGIIITPSLPDRLSKTSHHRLNHHGHQSLRFRSGATALITGAASGIGFAAAQLCHQHGMNLILLDIDSAQLTTAAKTLTDNATTPKIHTFVLDVSKREDWTRHKPAILTLCPQGIDLLMLNAGRLARPTEGKTPWEDPEYFESTFATNTFGYTNGLAAFLESVTDSSRSDTPRAVVLTGSKQGITNPPGNPAYNASKSAVKTIAEHLSYDLHVHIRMSVCISGCWTPEETVAFMAKKMAAGSFYIICPDNEVTEEMDRKRIAWASGDVIHDRPALSRWRADWKEKAAKGIEKLDVGK</sequence>
<dbReference type="VEuPathDB" id="FungiDB:BO97DRAFT_480986"/>
<evidence type="ECO:0000256" key="1">
    <source>
        <dbReference type="ARBA" id="ARBA00006484"/>
    </source>
</evidence>
<organism evidence="5 6">
    <name type="scientific">Aspergillus homomorphus (strain CBS 101889)</name>
    <dbReference type="NCBI Taxonomy" id="1450537"/>
    <lineage>
        <taxon>Eukaryota</taxon>
        <taxon>Fungi</taxon>
        <taxon>Dikarya</taxon>
        <taxon>Ascomycota</taxon>
        <taxon>Pezizomycotina</taxon>
        <taxon>Eurotiomycetes</taxon>
        <taxon>Eurotiomycetidae</taxon>
        <taxon>Eurotiales</taxon>
        <taxon>Aspergillaceae</taxon>
        <taxon>Aspergillus</taxon>
        <taxon>Aspergillus subgen. Circumdati</taxon>
    </lineage>
</organism>
<feature type="signal peptide" evidence="4">
    <location>
        <begin position="1"/>
        <end position="17"/>
    </location>
</feature>
<dbReference type="Proteomes" id="UP000248961">
    <property type="component" value="Unassembled WGS sequence"/>
</dbReference>
<evidence type="ECO:0000256" key="4">
    <source>
        <dbReference type="SAM" id="SignalP"/>
    </source>
</evidence>
<dbReference type="InterPro" id="IPR002347">
    <property type="entry name" value="SDR_fam"/>
</dbReference>
<dbReference type="PANTHER" id="PTHR43008">
    <property type="entry name" value="BENZIL REDUCTASE"/>
    <property type="match status" value="1"/>
</dbReference>
<dbReference type="CDD" id="cd05233">
    <property type="entry name" value="SDR_c"/>
    <property type="match status" value="1"/>
</dbReference>
<dbReference type="Pfam" id="PF00106">
    <property type="entry name" value="adh_short"/>
    <property type="match status" value="1"/>
</dbReference>
<comment type="similarity">
    <text evidence="1">Belongs to the short-chain dehydrogenases/reductases (SDR) family.</text>
</comment>
<dbReference type="EMBL" id="KZ824323">
    <property type="protein sequence ID" value="RAL07873.1"/>
    <property type="molecule type" value="Genomic_DNA"/>
</dbReference>
<keyword evidence="3" id="KW-0560">Oxidoreductase</keyword>
<reference evidence="5 6" key="1">
    <citation type="submission" date="2018-02" db="EMBL/GenBank/DDBJ databases">
        <title>The genomes of Aspergillus section Nigri reveals drivers in fungal speciation.</title>
        <authorList>
            <consortium name="DOE Joint Genome Institute"/>
            <person name="Vesth T.C."/>
            <person name="Nybo J."/>
            <person name="Theobald S."/>
            <person name="Brandl J."/>
            <person name="Frisvad J.C."/>
            <person name="Nielsen K.F."/>
            <person name="Lyhne E.K."/>
            <person name="Kogle M.E."/>
            <person name="Kuo A."/>
            <person name="Riley R."/>
            <person name="Clum A."/>
            <person name="Nolan M."/>
            <person name="Lipzen A."/>
            <person name="Salamov A."/>
            <person name="Henrissat B."/>
            <person name="Wiebenga A."/>
            <person name="De vries R.P."/>
            <person name="Grigoriev I.V."/>
            <person name="Mortensen U.H."/>
            <person name="Andersen M.R."/>
            <person name="Baker S.E."/>
        </authorList>
    </citation>
    <scope>NUCLEOTIDE SEQUENCE [LARGE SCALE GENOMIC DNA]</scope>
    <source>
        <strain evidence="5 6">CBS 101889</strain>
    </source>
</reference>
<keyword evidence="2" id="KW-0521">NADP</keyword>
<keyword evidence="6" id="KW-1185">Reference proteome</keyword>
<dbReference type="PRINTS" id="PR00081">
    <property type="entry name" value="GDHRDH"/>
</dbReference>
<evidence type="ECO:0000256" key="3">
    <source>
        <dbReference type="ARBA" id="ARBA00023002"/>
    </source>
</evidence>
<dbReference type="RefSeq" id="XP_025547027.1">
    <property type="nucleotide sequence ID" value="XM_025700791.1"/>
</dbReference>
<gene>
    <name evidence="5" type="ORF">BO97DRAFT_480986</name>
</gene>
<dbReference type="SUPFAM" id="SSF51735">
    <property type="entry name" value="NAD(P)-binding Rossmann-fold domains"/>
    <property type="match status" value="1"/>
</dbReference>
<dbReference type="AlphaFoldDB" id="A0A395HKC0"/>
<dbReference type="OrthoDB" id="5307821at2759"/>
<keyword evidence="4" id="KW-0732">Signal</keyword>
<dbReference type="GO" id="GO:0016616">
    <property type="term" value="F:oxidoreductase activity, acting on the CH-OH group of donors, NAD or NADP as acceptor"/>
    <property type="evidence" value="ECO:0007669"/>
    <property type="project" value="UniProtKB-ARBA"/>
</dbReference>
<dbReference type="GO" id="GO:0044550">
    <property type="term" value="P:secondary metabolite biosynthetic process"/>
    <property type="evidence" value="ECO:0007669"/>
    <property type="project" value="UniProtKB-ARBA"/>
</dbReference>
<dbReference type="Gene3D" id="3.40.50.720">
    <property type="entry name" value="NAD(P)-binding Rossmann-like Domain"/>
    <property type="match status" value="1"/>
</dbReference>
<dbReference type="GO" id="GO:0050664">
    <property type="term" value="F:oxidoreductase activity, acting on NAD(P)H, oxygen as acceptor"/>
    <property type="evidence" value="ECO:0007669"/>
    <property type="project" value="TreeGrafter"/>
</dbReference>